<name>F2UNT1_SALR5</name>
<dbReference type="RefSeq" id="XP_004989057.1">
    <property type="nucleotide sequence ID" value="XM_004989000.1"/>
</dbReference>
<dbReference type="AlphaFoldDB" id="F2UNT1"/>
<gene>
    <name evidence="1" type="ORF">PTSG_12913</name>
</gene>
<accession>F2UNT1</accession>
<dbReference type="InParanoid" id="F2UNT1"/>
<proteinExistence type="predicted"/>
<reference evidence="1" key="1">
    <citation type="submission" date="2009-08" db="EMBL/GenBank/DDBJ databases">
        <title>Annotation of Salpingoeca rosetta.</title>
        <authorList>
            <consortium name="The Broad Institute Genome Sequencing Platform"/>
            <person name="Russ C."/>
            <person name="Cuomo C."/>
            <person name="Burger G."/>
            <person name="Gray M.W."/>
            <person name="Holland P.W.H."/>
            <person name="King N."/>
            <person name="Lang F.B.F."/>
            <person name="Roger A.J."/>
            <person name="Ruiz-Trillo I."/>
            <person name="Young S.K."/>
            <person name="Zeng Q."/>
            <person name="Gargeya S."/>
            <person name="Alvarado L."/>
            <person name="Berlin A."/>
            <person name="Chapman S.B."/>
            <person name="Chen Z."/>
            <person name="Freedman E."/>
            <person name="Gellesch M."/>
            <person name="Goldberg J."/>
            <person name="Griggs A."/>
            <person name="Gujja S."/>
            <person name="Heilman E."/>
            <person name="Heiman D."/>
            <person name="Howarth C."/>
            <person name="Mehta T."/>
            <person name="Neiman D."/>
            <person name="Pearson M."/>
            <person name="Roberts A."/>
            <person name="Saif S."/>
            <person name="Shea T."/>
            <person name="Shenoy N."/>
            <person name="Sisk P."/>
            <person name="Stolte C."/>
            <person name="Sykes S."/>
            <person name="White J."/>
            <person name="Yandava C."/>
            <person name="Haas B."/>
            <person name="Nusbaum C."/>
            <person name="Birren B."/>
        </authorList>
    </citation>
    <scope>NUCLEOTIDE SEQUENCE [LARGE SCALE GENOMIC DNA]</scope>
    <source>
        <strain evidence="1">ATCC 50818</strain>
    </source>
</reference>
<dbReference type="Proteomes" id="UP000007799">
    <property type="component" value="Unassembled WGS sequence"/>
</dbReference>
<sequence>MLVCLLMFTIADAPKLRTILPHLPSHHDHRQTTTTTRQCASSTPLHTHTHTLQMCYLVLSFTFSLVMLSPNMTSCVGNEQSSKPSHQIVCGVVLLCQTFYRKHAHTQFCLLDSTSCTHIDTRSHTSSSA</sequence>
<evidence type="ECO:0000313" key="2">
    <source>
        <dbReference type="Proteomes" id="UP000007799"/>
    </source>
</evidence>
<dbReference type="GeneID" id="16069599"/>
<dbReference type="KEGG" id="sre:PTSG_12913"/>
<protein>
    <submittedName>
        <fullName evidence="1">Uncharacterized protein</fullName>
    </submittedName>
</protein>
<evidence type="ECO:0000313" key="1">
    <source>
        <dbReference type="EMBL" id="EGD79286.1"/>
    </source>
</evidence>
<keyword evidence="2" id="KW-1185">Reference proteome</keyword>
<organism evidence="2">
    <name type="scientific">Salpingoeca rosetta (strain ATCC 50818 / BSB-021)</name>
    <dbReference type="NCBI Taxonomy" id="946362"/>
    <lineage>
        <taxon>Eukaryota</taxon>
        <taxon>Choanoflagellata</taxon>
        <taxon>Craspedida</taxon>
        <taxon>Salpingoecidae</taxon>
        <taxon>Salpingoeca</taxon>
    </lineage>
</organism>
<dbReference type="EMBL" id="GL832985">
    <property type="protein sequence ID" value="EGD79286.1"/>
    <property type="molecule type" value="Genomic_DNA"/>
</dbReference>